<evidence type="ECO:0000313" key="2">
    <source>
        <dbReference type="Proteomes" id="UP000031443"/>
    </source>
</evidence>
<dbReference type="EMBL" id="KB570891">
    <property type="protein sequence ID" value="EMP27347.1"/>
    <property type="molecule type" value="Genomic_DNA"/>
</dbReference>
<dbReference type="Proteomes" id="UP000031443">
    <property type="component" value="Unassembled WGS sequence"/>
</dbReference>
<evidence type="ECO:0000313" key="1">
    <source>
        <dbReference type="EMBL" id="EMP27347.1"/>
    </source>
</evidence>
<keyword evidence="2" id="KW-1185">Reference proteome</keyword>
<name>M7BGK1_CHEMY</name>
<accession>M7BGK1</accession>
<protein>
    <submittedName>
        <fullName evidence="1">Uncharacterized protein</fullName>
    </submittedName>
</protein>
<sequence length="102" mass="11205">MEGDETASSHPSEDSSILDLPSAYDITDSFLPEHSTGTSEEPCSSVDTFASSACLDMSHNQPGLEALSAWIPIAWCIWYVYTMDLKAARLYHYNCAIVRSPV</sequence>
<dbReference type="AlphaFoldDB" id="M7BGK1"/>
<organism evidence="1 2">
    <name type="scientific">Chelonia mydas</name>
    <name type="common">Green sea-turtle</name>
    <name type="synonym">Chelonia agassizi</name>
    <dbReference type="NCBI Taxonomy" id="8469"/>
    <lineage>
        <taxon>Eukaryota</taxon>
        <taxon>Metazoa</taxon>
        <taxon>Chordata</taxon>
        <taxon>Craniata</taxon>
        <taxon>Vertebrata</taxon>
        <taxon>Euteleostomi</taxon>
        <taxon>Archelosauria</taxon>
        <taxon>Testudinata</taxon>
        <taxon>Testudines</taxon>
        <taxon>Cryptodira</taxon>
        <taxon>Durocryptodira</taxon>
        <taxon>Americhelydia</taxon>
        <taxon>Chelonioidea</taxon>
        <taxon>Cheloniidae</taxon>
        <taxon>Chelonia</taxon>
    </lineage>
</organism>
<reference evidence="2" key="1">
    <citation type="journal article" date="2013" name="Nat. Genet.">
        <title>The draft genomes of soft-shell turtle and green sea turtle yield insights into the development and evolution of the turtle-specific body plan.</title>
        <authorList>
            <person name="Wang Z."/>
            <person name="Pascual-Anaya J."/>
            <person name="Zadissa A."/>
            <person name="Li W."/>
            <person name="Niimura Y."/>
            <person name="Huang Z."/>
            <person name="Li C."/>
            <person name="White S."/>
            <person name="Xiong Z."/>
            <person name="Fang D."/>
            <person name="Wang B."/>
            <person name="Ming Y."/>
            <person name="Chen Y."/>
            <person name="Zheng Y."/>
            <person name="Kuraku S."/>
            <person name="Pignatelli M."/>
            <person name="Herrero J."/>
            <person name="Beal K."/>
            <person name="Nozawa M."/>
            <person name="Li Q."/>
            <person name="Wang J."/>
            <person name="Zhang H."/>
            <person name="Yu L."/>
            <person name="Shigenobu S."/>
            <person name="Wang J."/>
            <person name="Liu J."/>
            <person name="Flicek P."/>
            <person name="Searle S."/>
            <person name="Wang J."/>
            <person name="Kuratani S."/>
            <person name="Yin Y."/>
            <person name="Aken B."/>
            <person name="Zhang G."/>
            <person name="Irie N."/>
        </authorList>
    </citation>
    <scope>NUCLEOTIDE SEQUENCE [LARGE SCALE GENOMIC DNA]</scope>
</reference>
<proteinExistence type="predicted"/>
<gene>
    <name evidence="1" type="ORF">UY3_15560</name>
</gene>
<dbReference type="STRING" id="8469.M7BGK1"/>